<dbReference type="PANTHER" id="PTHR11649:SF13">
    <property type="entry name" value="ENGB-TYPE G DOMAIN-CONTAINING PROTEIN"/>
    <property type="match status" value="1"/>
</dbReference>
<dbReference type="InterPro" id="IPR006073">
    <property type="entry name" value="GTP-bd"/>
</dbReference>
<proteinExistence type="predicted"/>
<dbReference type="Gene3D" id="3.40.50.300">
    <property type="entry name" value="P-loop containing nucleotide triphosphate hydrolases"/>
    <property type="match status" value="1"/>
</dbReference>
<name>A0AA88UXA9_9ASTE</name>
<keyword evidence="3" id="KW-1185">Reference proteome</keyword>
<organism evidence="2 3">
    <name type="scientific">Escallonia herrerae</name>
    <dbReference type="NCBI Taxonomy" id="1293975"/>
    <lineage>
        <taxon>Eukaryota</taxon>
        <taxon>Viridiplantae</taxon>
        <taxon>Streptophyta</taxon>
        <taxon>Embryophyta</taxon>
        <taxon>Tracheophyta</taxon>
        <taxon>Spermatophyta</taxon>
        <taxon>Magnoliopsida</taxon>
        <taxon>eudicotyledons</taxon>
        <taxon>Gunneridae</taxon>
        <taxon>Pentapetalae</taxon>
        <taxon>asterids</taxon>
        <taxon>campanulids</taxon>
        <taxon>Escalloniales</taxon>
        <taxon>Escalloniaceae</taxon>
        <taxon>Escallonia</taxon>
    </lineage>
</organism>
<dbReference type="Proteomes" id="UP001188597">
    <property type="component" value="Unassembled WGS sequence"/>
</dbReference>
<dbReference type="InterPro" id="IPR027417">
    <property type="entry name" value="P-loop_NTPase"/>
</dbReference>
<comment type="caution">
    <text evidence="2">The sequence shown here is derived from an EMBL/GenBank/DDBJ whole genome shotgun (WGS) entry which is preliminary data.</text>
</comment>
<evidence type="ECO:0000313" key="3">
    <source>
        <dbReference type="Proteomes" id="UP001188597"/>
    </source>
</evidence>
<evidence type="ECO:0000313" key="2">
    <source>
        <dbReference type="EMBL" id="KAK2997499.1"/>
    </source>
</evidence>
<dbReference type="GO" id="GO:0005525">
    <property type="term" value="F:GTP binding"/>
    <property type="evidence" value="ECO:0007669"/>
    <property type="project" value="InterPro"/>
</dbReference>
<accession>A0AA88UXA9</accession>
<evidence type="ECO:0000259" key="1">
    <source>
        <dbReference type="Pfam" id="PF01926"/>
    </source>
</evidence>
<sequence length="59" mass="6338">MSSDTTHKGLPVLCSRADGLPEFALVGLSNVGKSSLLDSLVRRKKRALTSKKPVLNTED</sequence>
<gene>
    <name evidence="2" type="ORF">RJ639_024790</name>
</gene>
<protein>
    <recommendedName>
        <fullName evidence="1">G domain-containing protein</fullName>
    </recommendedName>
</protein>
<dbReference type="EMBL" id="JAVXUP010004163">
    <property type="protein sequence ID" value="KAK2997499.1"/>
    <property type="molecule type" value="Genomic_DNA"/>
</dbReference>
<dbReference type="Pfam" id="PF01926">
    <property type="entry name" value="MMR_HSR1"/>
    <property type="match status" value="1"/>
</dbReference>
<dbReference type="SUPFAM" id="SSF52540">
    <property type="entry name" value="P-loop containing nucleoside triphosphate hydrolases"/>
    <property type="match status" value="1"/>
</dbReference>
<dbReference type="PANTHER" id="PTHR11649">
    <property type="entry name" value="MSS1/TRME-RELATED GTP-BINDING PROTEIN"/>
    <property type="match status" value="1"/>
</dbReference>
<dbReference type="AlphaFoldDB" id="A0AA88UXA9"/>
<reference evidence="2" key="1">
    <citation type="submission" date="2022-12" db="EMBL/GenBank/DDBJ databases">
        <title>Draft genome assemblies for two species of Escallonia (Escalloniales).</title>
        <authorList>
            <person name="Chanderbali A."/>
            <person name="Dervinis C."/>
            <person name="Anghel I."/>
            <person name="Soltis D."/>
            <person name="Soltis P."/>
            <person name="Zapata F."/>
        </authorList>
    </citation>
    <scope>NUCLEOTIDE SEQUENCE</scope>
    <source>
        <strain evidence="2">UCBG64.0493</strain>
        <tissue evidence="2">Leaf</tissue>
    </source>
</reference>
<feature type="domain" description="G" evidence="1">
    <location>
        <begin position="23"/>
        <end position="53"/>
    </location>
</feature>